<dbReference type="Proteomes" id="UP001597521">
    <property type="component" value="Unassembled WGS sequence"/>
</dbReference>
<accession>A0ABW5QKL1</accession>
<protein>
    <submittedName>
        <fullName evidence="2">SH3 domain-containing protein</fullName>
    </submittedName>
</protein>
<sequence length="186" mass="20324">MFDTRRGSFPRFISGLLMLLAVLPTAAPALAQANNPSGLPLPRFASTRSEPINVRVGPGQKYEIAWTYVQAGIPVEIVQEFDTWRKIRDVEGDEGWVHQNLLAGTRIGFVQPVMGGAEVPLRASAADDAAARARLGPGLKVTISECDGTWCEVTASQQDQSQRGASYSGYVRQEELWGVYPDEVFD</sequence>
<proteinExistence type="predicted"/>
<dbReference type="Pfam" id="PF06347">
    <property type="entry name" value="SH3_4"/>
    <property type="match status" value="2"/>
</dbReference>
<evidence type="ECO:0000313" key="2">
    <source>
        <dbReference type="EMBL" id="MFD2648169.1"/>
    </source>
</evidence>
<evidence type="ECO:0000256" key="1">
    <source>
        <dbReference type="SAM" id="SignalP"/>
    </source>
</evidence>
<dbReference type="EMBL" id="JBHUNP010000001">
    <property type="protein sequence ID" value="MFD2648169.1"/>
    <property type="molecule type" value="Genomic_DNA"/>
</dbReference>
<evidence type="ECO:0000313" key="3">
    <source>
        <dbReference type="Proteomes" id="UP001597521"/>
    </source>
</evidence>
<reference evidence="3" key="1">
    <citation type="journal article" date="2019" name="Int. J. Syst. Evol. Microbiol.">
        <title>The Global Catalogue of Microorganisms (GCM) 10K type strain sequencing project: providing services to taxonomists for standard genome sequencing and annotation.</title>
        <authorList>
            <consortium name="The Broad Institute Genomics Platform"/>
            <consortium name="The Broad Institute Genome Sequencing Center for Infectious Disease"/>
            <person name="Wu L."/>
            <person name="Ma J."/>
        </authorList>
    </citation>
    <scope>NUCLEOTIDE SEQUENCE [LARGE SCALE GENOMIC DNA]</scope>
    <source>
        <strain evidence="3">CCM 7427</strain>
    </source>
</reference>
<feature type="signal peptide" evidence="1">
    <location>
        <begin position="1"/>
        <end position="31"/>
    </location>
</feature>
<name>A0ABW5QKL1_9HYPH</name>
<dbReference type="RefSeq" id="WP_386833259.1">
    <property type="nucleotide sequence ID" value="NZ_JBHUNP010000001.1"/>
</dbReference>
<comment type="caution">
    <text evidence="2">The sequence shown here is derived from an EMBL/GenBank/DDBJ whole genome shotgun (WGS) entry which is preliminary data.</text>
</comment>
<keyword evidence="3" id="KW-1185">Reference proteome</keyword>
<keyword evidence="1" id="KW-0732">Signal</keyword>
<organism evidence="2 3">
    <name type="scientific">Devosia albogilva</name>
    <dbReference type="NCBI Taxonomy" id="429726"/>
    <lineage>
        <taxon>Bacteria</taxon>
        <taxon>Pseudomonadati</taxon>
        <taxon>Pseudomonadota</taxon>
        <taxon>Alphaproteobacteria</taxon>
        <taxon>Hyphomicrobiales</taxon>
        <taxon>Devosiaceae</taxon>
        <taxon>Devosia</taxon>
    </lineage>
</organism>
<feature type="chain" id="PRO_5046912894" evidence="1">
    <location>
        <begin position="32"/>
        <end position="186"/>
    </location>
</feature>
<gene>
    <name evidence="2" type="ORF">ACFSX5_10240</name>
</gene>
<dbReference type="Gene3D" id="2.30.30.40">
    <property type="entry name" value="SH3 Domains"/>
    <property type="match status" value="1"/>
</dbReference>
<dbReference type="InterPro" id="IPR010466">
    <property type="entry name" value="DUF1058"/>
</dbReference>